<dbReference type="EMBL" id="BKCJ011422837">
    <property type="protein sequence ID" value="GFD32298.1"/>
    <property type="molecule type" value="Genomic_DNA"/>
</dbReference>
<evidence type="ECO:0000313" key="1">
    <source>
        <dbReference type="EMBL" id="GFD32298.1"/>
    </source>
</evidence>
<feature type="non-terminal residue" evidence="1">
    <location>
        <position position="1"/>
    </location>
</feature>
<organism evidence="1">
    <name type="scientific">Tanacetum cinerariifolium</name>
    <name type="common">Dalmatian daisy</name>
    <name type="synonym">Chrysanthemum cinerariifolium</name>
    <dbReference type="NCBI Taxonomy" id="118510"/>
    <lineage>
        <taxon>Eukaryota</taxon>
        <taxon>Viridiplantae</taxon>
        <taxon>Streptophyta</taxon>
        <taxon>Embryophyta</taxon>
        <taxon>Tracheophyta</taxon>
        <taxon>Spermatophyta</taxon>
        <taxon>Magnoliopsida</taxon>
        <taxon>eudicotyledons</taxon>
        <taxon>Gunneridae</taxon>
        <taxon>Pentapetalae</taxon>
        <taxon>asterids</taxon>
        <taxon>campanulids</taxon>
        <taxon>Asterales</taxon>
        <taxon>Asteraceae</taxon>
        <taxon>Asteroideae</taxon>
        <taxon>Anthemideae</taxon>
        <taxon>Anthemidinae</taxon>
        <taxon>Tanacetum</taxon>
    </lineage>
</organism>
<gene>
    <name evidence="1" type="ORF">Tci_904267</name>
</gene>
<protein>
    <submittedName>
        <fullName evidence="1">Uncharacterized protein</fullName>
    </submittedName>
</protein>
<sequence length="55" mass="6236">EIECFDMSFDEFDKEIGSSDGLQPKQVDLSCVHALNEPHLHEIHDVPSKHEADLC</sequence>
<dbReference type="AlphaFoldDB" id="A0A699VES1"/>
<accession>A0A699VES1</accession>
<comment type="caution">
    <text evidence="1">The sequence shown here is derived from an EMBL/GenBank/DDBJ whole genome shotgun (WGS) entry which is preliminary data.</text>
</comment>
<reference evidence="1" key="1">
    <citation type="journal article" date="2019" name="Sci. Rep.">
        <title>Draft genome of Tanacetum cinerariifolium, the natural source of mosquito coil.</title>
        <authorList>
            <person name="Yamashiro T."/>
            <person name="Shiraishi A."/>
            <person name="Satake H."/>
            <person name="Nakayama K."/>
        </authorList>
    </citation>
    <scope>NUCLEOTIDE SEQUENCE</scope>
</reference>
<proteinExistence type="predicted"/>
<name>A0A699VES1_TANCI</name>